<dbReference type="GO" id="GO:0003688">
    <property type="term" value="F:DNA replication origin binding"/>
    <property type="evidence" value="ECO:0007669"/>
    <property type="project" value="InterPro"/>
</dbReference>
<dbReference type="InterPro" id="IPR027417">
    <property type="entry name" value="P-loop_NTPase"/>
</dbReference>
<dbReference type="GO" id="GO:0005524">
    <property type="term" value="F:ATP binding"/>
    <property type="evidence" value="ECO:0007669"/>
    <property type="project" value="UniProtKB-KW"/>
</dbReference>
<dbReference type="AlphaFoldDB" id="A0A3B1DL14"/>
<evidence type="ECO:0000256" key="3">
    <source>
        <dbReference type="ARBA" id="ARBA00022705"/>
    </source>
</evidence>
<name>A0A3B1DL14_9ZZZZ</name>
<dbReference type="CDD" id="cd00009">
    <property type="entry name" value="AAA"/>
    <property type="match status" value="1"/>
</dbReference>
<dbReference type="GO" id="GO:0006270">
    <property type="term" value="P:DNA replication initiation"/>
    <property type="evidence" value="ECO:0007669"/>
    <property type="project" value="InterPro"/>
</dbReference>
<dbReference type="InterPro" id="IPR013317">
    <property type="entry name" value="DnaA_dom"/>
</dbReference>
<dbReference type="InterPro" id="IPR018312">
    <property type="entry name" value="Chromosome_initiator_DnaA_CS"/>
</dbReference>
<dbReference type="Pfam" id="PF08299">
    <property type="entry name" value="Bac_DnaA_C"/>
    <property type="match status" value="1"/>
</dbReference>
<dbReference type="InterPro" id="IPR013159">
    <property type="entry name" value="DnaA_C"/>
</dbReference>
<evidence type="ECO:0000313" key="10">
    <source>
        <dbReference type="EMBL" id="VAX37473.1"/>
    </source>
</evidence>
<dbReference type="FunFam" id="3.40.50.300:FF:000150">
    <property type="entry name" value="Chromosomal replication initiator protein DnaA"/>
    <property type="match status" value="1"/>
</dbReference>
<dbReference type="GO" id="GO:0005886">
    <property type="term" value="C:plasma membrane"/>
    <property type="evidence" value="ECO:0007669"/>
    <property type="project" value="TreeGrafter"/>
</dbReference>
<keyword evidence="7" id="KW-0238">DNA-binding</keyword>
<dbReference type="Gene3D" id="1.10.1750.10">
    <property type="match status" value="1"/>
</dbReference>
<feature type="domain" description="Chromosomal replication initiator DnaA C-terminal" evidence="9">
    <location>
        <begin position="352"/>
        <end position="421"/>
    </location>
</feature>
<evidence type="ECO:0000256" key="1">
    <source>
        <dbReference type="ARBA" id="ARBA00006583"/>
    </source>
</evidence>
<dbReference type="InterPro" id="IPR003593">
    <property type="entry name" value="AAA+_ATPase"/>
</dbReference>
<dbReference type="CDD" id="cd06571">
    <property type="entry name" value="Bac_DnaA_C"/>
    <property type="match status" value="1"/>
</dbReference>
<dbReference type="Gene3D" id="1.10.8.60">
    <property type="match status" value="1"/>
</dbReference>
<evidence type="ECO:0000256" key="2">
    <source>
        <dbReference type="ARBA" id="ARBA00022490"/>
    </source>
</evidence>
<keyword evidence="4" id="KW-0547">Nucleotide-binding</keyword>
<dbReference type="PRINTS" id="PR00051">
    <property type="entry name" value="DNAA"/>
</dbReference>
<dbReference type="GO" id="GO:0008289">
    <property type="term" value="F:lipid binding"/>
    <property type="evidence" value="ECO:0007669"/>
    <property type="project" value="UniProtKB-KW"/>
</dbReference>
<dbReference type="Gene3D" id="3.30.300.180">
    <property type="match status" value="1"/>
</dbReference>
<protein>
    <submittedName>
        <fullName evidence="10">Chromosomal replication initiator protein DnaA</fullName>
    </submittedName>
</protein>
<comment type="similarity">
    <text evidence="1">Belongs to the DnaA family.</text>
</comment>
<evidence type="ECO:0000259" key="9">
    <source>
        <dbReference type="SMART" id="SM00760"/>
    </source>
</evidence>
<evidence type="ECO:0000256" key="6">
    <source>
        <dbReference type="ARBA" id="ARBA00023121"/>
    </source>
</evidence>
<dbReference type="InterPro" id="IPR020591">
    <property type="entry name" value="Chromosome_initiator_DnaA-like"/>
</dbReference>
<gene>
    <name evidence="10" type="ORF">MNBD_UNCLBAC01-535</name>
</gene>
<proteinExistence type="inferred from homology"/>
<dbReference type="HAMAP" id="MF_00377">
    <property type="entry name" value="DnaA_bact"/>
    <property type="match status" value="1"/>
</dbReference>
<dbReference type="SMART" id="SM00382">
    <property type="entry name" value="AAA"/>
    <property type="match status" value="1"/>
</dbReference>
<accession>A0A3B1DL14</accession>
<dbReference type="InterPro" id="IPR038454">
    <property type="entry name" value="DnaA_N_sf"/>
</dbReference>
<dbReference type="PANTHER" id="PTHR30050:SF2">
    <property type="entry name" value="CHROMOSOMAL REPLICATION INITIATOR PROTEIN DNAA"/>
    <property type="match status" value="1"/>
</dbReference>
<feature type="domain" description="AAA+ ATPase" evidence="8">
    <location>
        <begin position="141"/>
        <end position="269"/>
    </location>
</feature>
<keyword evidence="2" id="KW-0963">Cytoplasm</keyword>
<dbReference type="InterPro" id="IPR010921">
    <property type="entry name" value="Trp_repressor/repl_initiator"/>
</dbReference>
<dbReference type="EMBL" id="UOGJ01000129">
    <property type="protein sequence ID" value="VAX37473.1"/>
    <property type="molecule type" value="Genomic_DNA"/>
</dbReference>
<dbReference type="SUPFAM" id="SSF52540">
    <property type="entry name" value="P-loop containing nucleoside triphosphate hydrolases"/>
    <property type="match status" value="1"/>
</dbReference>
<evidence type="ECO:0000256" key="4">
    <source>
        <dbReference type="ARBA" id="ARBA00022741"/>
    </source>
</evidence>
<keyword evidence="6" id="KW-0446">Lipid-binding</keyword>
<dbReference type="InterPro" id="IPR024633">
    <property type="entry name" value="DnaA_N_dom"/>
</dbReference>
<dbReference type="Gene3D" id="3.40.50.300">
    <property type="entry name" value="P-loop containing nucleotide triphosphate hydrolases"/>
    <property type="match status" value="1"/>
</dbReference>
<evidence type="ECO:0000256" key="5">
    <source>
        <dbReference type="ARBA" id="ARBA00022840"/>
    </source>
</evidence>
<keyword evidence="5" id="KW-0067">ATP-binding</keyword>
<reference evidence="10" key="1">
    <citation type="submission" date="2018-06" db="EMBL/GenBank/DDBJ databases">
        <authorList>
            <person name="Zhirakovskaya E."/>
        </authorList>
    </citation>
    <scope>NUCLEOTIDE SEQUENCE</scope>
</reference>
<dbReference type="NCBIfam" id="TIGR00362">
    <property type="entry name" value="DnaA"/>
    <property type="match status" value="1"/>
</dbReference>
<evidence type="ECO:0000259" key="8">
    <source>
        <dbReference type="SMART" id="SM00382"/>
    </source>
</evidence>
<dbReference type="SMART" id="SM00760">
    <property type="entry name" value="Bac_DnaA_C"/>
    <property type="match status" value="1"/>
</dbReference>
<dbReference type="PANTHER" id="PTHR30050">
    <property type="entry name" value="CHROMOSOMAL REPLICATION INITIATOR PROTEIN DNAA"/>
    <property type="match status" value="1"/>
</dbReference>
<evidence type="ECO:0000256" key="7">
    <source>
        <dbReference type="ARBA" id="ARBA00023125"/>
    </source>
</evidence>
<dbReference type="Pfam" id="PF11638">
    <property type="entry name" value="DnaA_N"/>
    <property type="match status" value="1"/>
</dbReference>
<dbReference type="InterPro" id="IPR001957">
    <property type="entry name" value="Chromosome_initiator_DnaA"/>
</dbReference>
<dbReference type="FunFam" id="1.10.8.60:FF:000003">
    <property type="entry name" value="Chromosomal replication initiator protein DnaA"/>
    <property type="match status" value="1"/>
</dbReference>
<organism evidence="10">
    <name type="scientific">hydrothermal vent metagenome</name>
    <dbReference type="NCBI Taxonomy" id="652676"/>
    <lineage>
        <taxon>unclassified sequences</taxon>
        <taxon>metagenomes</taxon>
        <taxon>ecological metagenomes</taxon>
    </lineage>
</organism>
<dbReference type="PROSITE" id="PS01008">
    <property type="entry name" value="DNAA"/>
    <property type="match status" value="1"/>
</dbReference>
<sequence length="444" mass="51669">MDLITIWNNAQPQIKEKIGETSYETWFSTLHIREKNPKTLLIESPDEFFKNWIVEHYEKLLQETLGNLSQQTIQIEFAVNKNILNKKTQHRLTKFEQEFKDVDKKQSQLNARFTFDNFVIGSSNRFACAASLAVAESPAKAYNPLFIYGQVGLGKTHLLQSITHKIHQIHPTSKICYMSSEQFTNELIEAIRHRSTDKFRKKYRQIDVLLIDDIQFIAGKESTQEEFFHTFNNLHNSHKQIIITSDRPPKEISNLEERLISRFAWGLITDIQPPDFETRAAILRKKMEHEPTKVPDDVIYFIAEQIKTNIRELEGALIRVSAYSLLEDKPITLDLAKIILKDMVRETVKTISVEMVQEEASTFFHVPLEDLKSRKRYKNIVLAKQTAMYLTRKLTTLSLPEIGKAFGGKDHTTVLHACKKMEKEILNNQDIQKKIQEVERILKQ</sequence>
<keyword evidence="3" id="KW-0235">DNA replication</keyword>
<dbReference type="SUPFAM" id="SSF48295">
    <property type="entry name" value="TrpR-like"/>
    <property type="match status" value="1"/>
</dbReference>
<dbReference type="Pfam" id="PF00308">
    <property type="entry name" value="Bac_DnaA"/>
    <property type="match status" value="1"/>
</dbReference>
<dbReference type="GO" id="GO:0006275">
    <property type="term" value="P:regulation of DNA replication"/>
    <property type="evidence" value="ECO:0007669"/>
    <property type="project" value="InterPro"/>
</dbReference>